<dbReference type="EMBL" id="DS995701">
    <property type="protein sequence ID" value="EEQ28063.1"/>
    <property type="molecule type" value="Genomic_DNA"/>
</dbReference>
<protein>
    <recommendedName>
        <fullName evidence="2">AAA+ ATPase domain-containing protein</fullName>
    </recommendedName>
</protein>
<name>C5FE29_ARTOC</name>
<feature type="region of interest" description="Disordered" evidence="1">
    <location>
        <begin position="1"/>
        <end position="59"/>
    </location>
</feature>
<dbReference type="VEuPathDB" id="FungiDB:MCYG_00951"/>
<dbReference type="Proteomes" id="UP000002035">
    <property type="component" value="Unassembled WGS sequence"/>
</dbReference>
<dbReference type="InterPro" id="IPR003593">
    <property type="entry name" value="AAA+_ATPase"/>
</dbReference>
<dbReference type="Pfam" id="PF22942">
    <property type="entry name" value="DUF7025"/>
    <property type="match status" value="1"/>
</dbReference>
<feature type="domain" description="AAA+ ATPase" evidence="2">
    <location>
        <begin position="466"/>
        <end position="597"/>
    </location>
</feature>
<keyword evidence="4" id="KW-1185">Reference proteome</keyword>
<dbReference type="InterPro" id="IPR003959">
    <property type="entry name" value="ATPase_AAA_core"/>
</dbReference>
<dbReference type="Pfam" id="PF00004">
    <property type="entry name" value="AAA"/>
    <property type="match status" value="1"/>
</dbReference>
<dbReference type="InterPro" id="IPR027417">
    <property type="entry name" value="P-loop_NTPase"/>
</dbReference>
<evidence type="ECO:0000256" key="1">
    <source>
        <dbReference type="SAM" id="MobiDB-lite"/>
    </source>
</evidence>
<dbReference type="SUPFAM" id="SSF52540">
    <property type="entry name" value="P-loop containing nucleoside triphosphate hydrolases"/>
    <property type="match status" value="1"/>
</dbReference>
<dbReference type="STRING" id="554155.C5FE29"/>
<evidence type="ECO:0000313" key="4">
    <source>
        <dbReference type="Proteomes" id="UP000002035"/>
    </source>
</evidence>
<evidence type="ECO:0000313" key="3">
    <source>
        <dbReference type="EMBL" id="EEQ28063.1"/>
    </source>
</evidence>
<organism evidence="3 4">
    <name type="scientific">Arthroderma otae (strain ATCC MYA-4605 / CBS 113480)</name>
    <name type="common">Microsporum canis</name>
    <dbReference type="NCBI Taxonomy" id="554155"/>
    <lineage>
        <taxon>Eukaryota</taxon>
        <taxon>Fungi</taxon>
        <taxon>Dikarya</taxon>
        <taxon>Ascomycota</taxon>
        <taxon>Pezizomycotina</taxon>
        <taxon>Eurotiomycetes</taxon>
        <taxon>Eurotiomycetidae</taxon>
        <taxon>Onygenales</taxon>
        <taxon>Arthrodermataceae</taxon>
        <taxon>Microsporum</taxon>
    </lineage>
</organism>
<dbReference type="Gene3D" id="3.40.50.300">
    <property type="entry name" value="P-loop containing nucleotide triphosphate hydrolases"/>
    <property type="match status" value="1"/>
</dbReference>
<dbReference type="GO" id="GO:0016887">
    <property type="term" value="F:ATP hydrolysis activity"/>
    <property type="evidence" value="ECO:0007669"/>
    <property type="project" value="InterPro"/>
</dbReference>
<reference evidence="4" key="1">
    <citation type="journal article" date="2012" name="MBio">
        <title>Comparative genome analysis of Trichophyton rubrum and related dermatophytes reveals candidate genes involved in infection.</title>
        <authorList>
            <person name="Martinez D.A."/>
            <person name="Oliver B.G."/>
            <person name="Graeser Y."/>
            <person name="Goldberg J.M."/>
            <person name="Li W."/>
            <person name="Martinez-Rossi N.M."/>
            <person name="Monod M."/>
            <person name="Shelest E."/>
            <person name="Barton R.C."/>
            <person name="Birch E."/>
            <person name="Brakhage A.A."/>
            <person name="Chen Z."/>
            <person name="Gurr S.J."/>
            <person name="Heiman D."/>
            <person name="Heitman J."/>
            <person name="Kosti I."/>
            <person name="Rossi A."/>
            <person name="Saif S."/>
            <person name="Samalova M."/>
            <person name="Saunders C.W."/>
            <person name="Shea T."/>
            <person name="Summerbell R.C."/>
            <person name="Xu J."/>
            <person name="Young S."/>
            <person name="Zeng Q."/>
            <person name="Birren B.W."/>
            <person name="Cuomo C.A."/>
            <person name="White T.C."/>
        </authorList>
    </citation>
    <scope>NUCLEOTIDE SEQUENCE [LARGE SCALE GENOMIC DNA]</scope>
    <source>
        <strain evidence="4">ATCC MYA-4605 / CBS 113480</strain>
    </source>
</reference>
<dbReference type="InterPro" id="IPR054289">
    <property type="entry name" value="DUF7025"/>
</dbReference>
<dbReference type="PANTHER" id="PTHR46411:SF3">
    <property type="entry name" value="AAA+ ATPASE DOMAIN-CONTAINING PROTEIN"/>
    <property type="match status" value="1"/>
</dbReference>
<dbReference type="HOGENOM" id="CLU_004471_6_3_1"/>
<gene>
    <name evidence="3" type="ORF">MCYG_00951</name>
</gene>
<accession>C5FE29</accession>
<dbReference type="GeneID" id="9223583"/>
<dbReference type="AlphaFoldDB" id="C5FE29"/>
<sequence>MPTDQTFPEYHNPPAGVPLSEDNRRTRNLPTEDGFADAALSPVQRKPVTRPGPGPKGMAEAGIVTQRVRASKLEYKTVEEIWNEREQRYKISGAVEVPKVSKLDEYLFVVRSRTYLHATQPTVYIDIKSEHLRDILRCLLEGVRAVKLDGDMPSVNRDLLFNLLPRLEGPGAEAPKARESSANAVQHLNILVDHIKAAYRETENRLQSLVSRGEITYDLLWALFKPDEGVYTLHPGTDAPMAFIFNSAMEKKGQDIPYFGMDGHCFDFHGIGFGQTRIVVCIARFSGVVRISDLRVFPLQYHPEKEKVKSRLRVNGKKFIDMMSGRHCYYKGIAHIELERAKIYRLGVDGRIMVDPHRFRQVNPNYPKLRETNWLKCSGKKTSDLSEDDLLFFAPTLFGFSFKDKFWGEFAIDNTSEVTWSEASFDQVVIPQGRKEIILTITDRYLATTRGEEEVRPDDLILHKGRGKVMLLSGPPGVGKTLTVEALAESKQRPLYAISMGQLSSDAADLDIQLREIFETAARWGAILLFDEADVYLARRSPENIERSRLIAAFLQTLEYFDGVIFLTTNQEQSFDPAILSRIHLTFTYEKLNRDARRKIWQFFIINAGGTSINKVELDSLATVNIDGRQIRNTMSIARDLAAKDGDLQFSHIKSALSTCSISVLEPGFTAVGHGLYD</sequence>
<dbReference type="CDD" id="cd19481">
    <property type="entry name" value="RecA-like_protease"/>
    <property type="match status" value="1"/>
</dbReference>
<dbReference type="GO" id="GO:0005524">
    <property type="term" value="F:ATP binding"/>
    <property type="evidence" value="ECO:0007669"/>
    <property type="project" value="InterPro"/>
</dbReference>
<evidence type="ECO:0000259" key="2">
    <source>
        <dbReference type="SMART" id="SM00382"/>
    </source>
</evidence>
<dbReference type="OMA" id="IVTECPV"/>
<proteinExistence type="predicted"/>
<dbReference type="eggNOG" id="KOG0730">
    <property type="taxonomic scope" value="Eukaryota"/>
</dbReference>
<dbReference type="OrthoDB" id="10042665at2759"/>
<dbReference type="SMART" id="SM00382">
    <property type="entry name" value="AAA"/>
    <property type="match status" value="1"/>
</dbReference>
<dbReference type="PANTHER" id="PTHR46411">
    <property type="entry name" value="FAMILY ATPASE, PUTATIVE-RELATED"/>
    <property type="match status" value="1"/>
</dbReference>
<dbReference type="RefSeq" id="XP_002850847.1">
    <property type="nucleotide sequence ID" value="XM_002850801.1"/>
</dbReference>